<keyword evidence="2" id="KW-1185">Reference proteome</keyword>
<proteinExistence type="predicted"/>
<dbReference type="Proteomes" id="UP000199580">
    <property type="component" value="Unassembled WGS sequence"/>
</dbReference>
<evidence type="ECO:0000313" key="2">
    <source>
        <dbReference type="Proteomes" id="UP000199580"/>
    </source>
</evidence>
<name>A0A1G9BZU6_9FLAO</name>
<protein>
    <submittedName>
        <fullName evidence="1">Uncharacterized protein</fullName>
    </submittedName>
</protein>
<gene>
    <name evidence="1" type="ORF">SAMN04487935_3401</name>
</gene>
<dbReference type="EMBL" id="FNEZ01000006">
    <property type="protein sequence ID" value="SDK44455.1"/>
    <property type="molecule type" value="Genomic_DNA"/>
</dbReference>
<dbReference type="AlphaFoldDB" id="A0A1G9BZU6"/>
<dbReference type="STRING" id="1128970.SAMN04487935_3401"/>
<sequence>MLDAKITLYSNTKLYFQYFMEFVAEFTINSLQEKELKKS</sequence>
<evidence type="ECO:0000313" key="1">
    <source>
        <dbReference type="EMBL" id="SDK44455.1"/>
    </source>
</evidence>
<reference evidence="1 2" key="1">
    <citation type="submission" date="2016-10" db="EMBL/GenBank/DDBJ databases">
        <authorList>
            <person name="de Groot N.N."/>
        </authorList>
    </citation>
    <scope>NUCLEOTIDE SEQUENCE [LARGE SCALE GENOMIC DNA]</scope>
    <source>
        <strain evidence="1 2">CGMCC 1.10076</strain>
    </source>
</reference>
<organism evidence="1 2">
    <name type="scientific">Flavobacterium noncentrifugens</name>
    <dbReference type="NCBI Taxonomy" id="1128970"/>
    <lineage>
        <taxon>Bacteria</taxon>
        <taxon>Pseudomonadati</taxon>
        <taxon>Bacteroidota</taxon>
        <taxon>Flavobacteriia</taxon>
        <taxon>Flavobacteriales</taxon>
        <taxon>Flavobacteriaceae</taxon>
        <taxon>Flavobacterium</taxon>
    </lineage>
</organism>
<accession>A0A1G9BZU6</accession>